<organism evidence="9 10">
    <name type="scientific">Rhodothermus profundi</name>
    <dbReference type="NCBI Taxonomy" id="633813"/>
    <lineage>
        <taxon>Bacteria</taxon>
        <taxon>Pseudomonadati</taxon>
        <taxon>Rhodothermota</taxon>
        <taxon>Rhodothermia</taxon>
        <taxon>Rhodothermales</taxon>
        <taxon>Rhodothermaceae</taxon>
        <taxon>Rhodothermus</taxon>
    </lineage>
</organism>
<dbReference type="STRING" id="633813.SAMN04488087_0684"/>
<dbReference type="NCBIfam" id="NF009911">
    <property type="entry name" value="PRK13371.1"/>
    <property type="match status" value="1"/>
</dbReference>
<comment type="pathway">
    <text evidence="7">Isoprenoid biosynthesis; isopentenyl diphosphate biosynthesis via DXP pathway; isopentenyl diphosphate from 1-deoxy-D-xylulose 5-phosphate: step 6/6.</text>
</comment>
<accession>A0A1M6QMC2</accession>
<dbReference type="RefSeq" id="WP_072714520.1">
    <property type="nucleotide sequence ID" value="NZ_FRAU01000001.1"/>
</dbReference>
<gene>
    <name evidence="9" type="ORF">SAMN04488087_0684</name>
</gene>
<keyword evidence="5" id="KW-0408">Iron</keyword>
<dbReference type="Pfam" id="PF02401">
    <property type="entry name" value="LYTB"/>
    <property type="match status" value="1"/>
</dbReference>
<dbReference type="GO" id="GO:0046872">
    <property type="term" value="F:metal ion binding"/>
    <property type="evidence" value="ECO:0007669"/>
    <property type="project" value="UniProtKB-KW"/>
</dbReference>
<keyword evidence="2" id="KW-0004">4Fe-4S</keyword>
<keyword evidence="10" id="KW-1185">Reference proteome</keyword>
<evidence type="ECO:0000313" key="9">
    <source>
        <dbReference type="EMBL" id="SHK21429.1"/>
    </source>
</evidence>
<keyword evidence="4" id="KW-0560">Oxidoreductase</keyword>
<dbReference type="InterPro" id="IPR003451">
    <property type="entry name" value="LytB/IspH"/>
</dbReference>
<comment type="cofactor">
    <cofactor evidence="1">
        <name>[4Fe-4S] cluster</name>
        <dbReference type="ChEBI" id="CHEBI:49883"/>
    </cofactor>
</comment>
<dbReference type="Gene3D" id="3.40.1010.20">
    <property type="entry name" value="4-hydroxy-3-methylbut-2-enyl diphosphate reductase, catalytic domain"/>
    <property type="match status" value="2"/>
</dbReference>
<evidence type="ECO:0000256" key="6">
    <source>
        <dbReference type="ARBA" id="ARBA00023014"/>
    </source>
</evidence>
<evidence type="ECO:0000256" key="2">
    <source>
        <dbReference type="ARBA" id="ARBA00022485"/>
    </source>
</evidence>
<dbReference type="CDD" id="cd13944">
    <property type="entry name" value="lytB_ispH"/>
    <property type="match status" value="1"/>
</dbReference>
<dbReference type="PANTHER" id="PTHR31619">
    <property type="entry name" value="4-HYDROXY-3-METHYLBUT-2-ENYL DIPHOSPHATE REDUCTASE, CHLOROPLASTIC"/>
    <property type="match status" value="1"/>
</dbReference>
<dbReference type="OrthoDB" id="9777362at2"/>
<keyword evidence="6" id="KW-0411">Iron-sulfur</keyword>
<proteinExistence type="predicted"/>
<dbReference type="GO" id="GO:0019288">
    <property type="term" value="P:isopentenyl diphosphate biosynthetic process, methylerythritol 4-phosphate pathway"/>
    <property type="evidence" value="ECO:0007669"/>
    <property type="project" value="InterPro"/>
</dbReference>
<evidence type="ECO:0000256" key="7">
    <source>
        <dbReference type="ARBA" id="ARBA00046313"/>
    </source>
</evidence>
<evidence type="ECO:0000256" key="5">
    <source>
        <dbReference type="ARBA" id="ARBA00023004"/>
    </source>
</evidence>
<name>A0A1M6QMC2_9BACT</name>
<dbReference type="GO" id="GO:0051539">
    <property type="term" value="F:4 iron, 4 sulfur cluster binding"/>
    <property type="evidence" value="ECO:0007669"/>
    <property type="project" value="UniProtKB-KW"/>
</dbReference>
<evidence type="ECO:0000313" key="10">
    <source>
        <dbReference type="Proteomes" id="UP000185812"/>
    </source>
</evidence>
<evidence type="ECO:0000256" key="4">
    <source>
        <dbReference type="ARBA" id="ARBA00023002"/>
    </source>
</evidence>
<dbReference type="AlphaFoldDB" id="A0A1M6QMC2"/>
<protein>
    <submittedName>
        <fullName evidence="9">4-hydroxy-3-methylbut-2-enyl diphosphate reductase</fullName>
    </submittedName>
</protein>
<sequence length="411" mass="47114">MPRQFDIPVFYRSPIISRVKEARRRQDPRKKDFSPTVLDFGPVRFKLARHFGFCYGVEQAVEIAYRALEENPGRRIFLLSEMIHNPHVNRDLEQRGVRFLRTTRGEQLIPFDVLRSDDIVIIPAFGTTPEIEAELAARGVDVRRYDTTCPFVEKVWKRSSQLGQRGYTIVIHGKRYHEETRATFARAAREAPVVVVRDLEEATDLARVIRGEADRFFFYERFHDRYSEGFDPERDLERIGVVNQTTMLATETQAIADLLRQAMIDRYGLENLHEHFADTSDTLCYATHENQQATRALIESGGDLALVVGGYNSSNTSHLVELCAARMPTYFVKGPEELLSPERIRHYDLEAGTVRESENWLPVHRPVDIVLTAGASCPDALLEAVLQRVLTWFEPVRPVDEVLAPYLEALV</sequence>
<evidence type="ECO:0000256" key="8">
    <source>
        <dbReference type="ARBA" id="ARBA00046314"/>
    </source>
</evidence>
<evidence type="ECO:0000256" key="3">
    <source>
        <dbReference type="ARBA" id="ARBA00022723"/>
    </source>
</evidence>
<dbReference type="NCBIfam" id="TIGR00216">
    <property type="entry name" value="ispH_lytB"/>
    <property type="match status" value="1"/>
</dbReference>
<dbReference type="GO" id="GO:0051745">
    <property type="term" value="F:4-hydroxy-3-methylbut-2-enyl diphosphate reductase activity"/>
    <property type="evidence" value="ECO:0007669"/>
    <property type="project" value="InterPro"/>
</dbReference>
<keyword evidence="3" id="KW-0479">Metal-binding</keyword>
<comment type="pathway">
    <text evidence="8">Isoprenoid biosynthesis; dimethylallyl diphosphate biosynthesis; dimethylallyl diphosphate from (2E)-4-hydroxy-3-methylbutenyl diphosphate: step 1/1.</text>
</comment>
<dbReference type="PANTHER" id="PTHR31619:SF5">
    <property type="entry name" value="4-HYDROXY-3-METHYLBUT-2-ENYL DIPHOSPHATE REDUCTASE, CHLOROPLASTIC"/>
    <property type="match status" value="1"/>
</dbReference>
<evidence type="ECO:0000256" key="1">
    <source>
        <dbReference type="ARBA" id="ARBA00001966"/>
    </source>
</evidence>
<dbReference type="EMBL" id="FRAU01000001">
    <property type="protein sequence ID" value="SHK21429.1"/>
    <property type="molecule type" value="Genomic_DNA"/>
</dbReference>
<dbReference type="Gene3D" id="3.40.50.11270">
    <property type="match status" value="1"/>
</dbReference>
<reference evidence="10" key="1">
    <citation type="submission" date="2016-11" db="EMBL/GenBank/DDBJ databases">
        <authorList>
            <person name="Varghese N."/>
            <person name="Submissions S."/>
        </authorList>
    </citation>
    <scope>NUCLEOTIDE SEQUENCE [LARGE SCALE GENOMIC DNA]</scope>
    <source>
        <strain evidence="10">DSM 22212</strain>
    </source>
</reference>
<dbReference type="Proteomes" id="UP000185812">
    <property type="component" value="Unassembled WGS sequence"/>
</dbReference>
<dbReference type="GO" id="GO:0050992">
    <property type="term" value="P:dimethylallyl diphosphate biosynthetic process"/>
    <property type="evidence" value="ECO:0007669"/>
    <property type="project" value="InterPro"/>
</dbReference>